<name>A0ABW9GVQ9_9GAMM</name>
<keyword evidence="1" id="KW-0808">Transferase</keyword>
<keyword evidence="1" id="KW-0489">Methyltransferase</keyword>
<dbReference type="SUPFAM" id="SSF53335">
    <property type="entry name" value="S-adenosyl-L-methionine-dependent methyltransferases"/>
    <property type="match status" value="1"/>
</dbReference>
<reference evidence="1 2" key="1">
    <citation type="submission" date="2024-09" db="EMBL/GenBank/DDBJ databases">
        <title>Aeromonas strains Genome sequencing and assembly.</title>
        <authorList>
            <person name="Hu X."/>
            <person name="Tang B."/>
        </authorList>
    </citation>
    <scope>NUCLEOTIDE SEQUENCE [LARGE SCALE GENOMIC DNA]</scope>
    <source>
        <strain evidence="1 2">NB23SCDHY001</strain>
    </source>
</reference>
<dbReference type="NCBIfam" id="TIGR03587">
    <property type="entry name" value="Pse_Me-ase"/>
    <property type="match status" value="1"/>
</dbReference>
<evidence type="ECO:0000313" key="1">
    <source>
        <dbReference type="EMBL" id="MFM4893676.1"/>
    </source>
</evidence>
<dbReference type="GO" id="GO:0008168">
    <property type="term" value="F:methyltransferase activity"/>
    <property type="evidence" value="ECO:0007669"/>
    <property type="project" value="UniProtKB-KW"/>
</dbReference>
<evidence type="ECO:0000313" key="2">
    <source>
        <dbReference type="Proteomes" id="UP001630969"/>
    </source>
</evidence>
<accession>A0ABW9GVQ9</accession>
<gene>
    <name evidence="1" type="ORF">ACEUDJ_12450</name>
</gene>
<organism evidence="1 2">
    <name type="scientific">Aeromonas bivalvium</name>
    <dbReference type="NCBI Taxonomy" id="440079"/>
    <lineage>
        <taxon>Bacteria</taxon>
        <taxon>Pseudomonadati</taxon>
        <taxon>Pseudomonadota</taxon>
        <taxon>Gammaproteobacteria</taxon>
        <taxon>Aeromonadales</taxon>
        <taxon>Aeromonadaceae</taxon>
        <taxon>Aeromonas</taxon>
    </lineage>
</organism>
<dbReference type="Gene3D" id="3.40.50.150">
    <property type="entry name" value="Vaccinia Virus protein VP39"/>
    <property type="match status" value="1"/>
</dbReference>
<dbReference type="InterPro" id="IPR029063">
    <property type="entry name" value="SAM-dependent_MTases_sf"/>
</dbReference>
<sequence>MGYHSDIKNINTPSTEQEDFWAGEFGNSYVERNKNEHYVADNLAFFSKVIARTQRVNKILELGANVGLNLMALKQLLPNVEFSAVEINERAALALKRNVPDADIYQKSIVDFTSNEVWDFIFTKGVLIHINPDQLPKVYELMYQKSSRYILIAEYYNQTPIEVTYRGHSGKLFKRDFAGEMLTQYPDLSLVDYGFIYHGDTNFPQDDVTWFLLEK</sequence>
<comment type="caution">
    <text evidence="1">The sequence shown here is derived from an EMBL/GenBank/DDBJ whole genome shotgun (WGS) entry which is preliminary data.</text>
</comment>
<dbReference type="GO" id="GO:0032259">
    <property type="term" value="P:methylation"/>
    <property type="evidence" value="ECO:0007669"/>
    <property type="project" value="UniProtKB-KW"/>
</dbReference>
<keyword evidence="2" id="KW-1185">Reference proteome</keyword>
<dbReference type="GeneID" id="97220923"/>
<dbReference type="EMBL" id="JBGXBU010000004">
    <property type="protein sequence ID" value="MFM4893676.1"/>
    <property type="molecule type" value="Genomic_DNA"/>
</dbReference>
<protein>
    <submittedName>
        <fullName evidence="1">Pseudaminic acid biosynthesis-associated methylase</fullName>
    </submittedName>
</protein>
<dbReference type="Proteomes" id="UP001630969">
    <property type="component" value="Unassembled WGS sequence"/>
</dbReference>
<proteinExistence type="predicted"/>
<dbReference type="RefSeq" id="WP_408790515.1">
    <property type="nucleotide sequence ID" value="NZ_JBGXBU010000004.1"/>
</dbReference>
<dbReference type="InterPro" id="IPR020027">
    <property type="entry name" value="Pseudamin_synth-assoc_MeTrfase"/>
</dbReference>